<feature type="region of interest" description="Disordered" evidence="1">
    <location>
        <begin position="135"/>
        <end position="265"/>
    </location>
</feature>
<feature type="compositionally biased region" description="Basic and acidic residues" evidence="1">
    <location>
        <begin position="1"/>
        <end position="18"/>
    </location>
</feature>
<feature type="region of interest" description="Disordered" evidence="1">
    <location>
        <begin position="758"/>
        <end position="781"/>
    </location>
</feature>
<dbReference type="AlphaFoldDB" id="A0A8J5Y281"/>
<dbReference type="EMBL" id="JAGTXO010000002">
    <property type="protein sequence ID" value="KAG8469939.1"/>
    <property type="molecule type" value="Genomic_DNA"/>
</dbReference>
<feature type="region of interest" description="Disordered" evidence="1">
    <location>
        <begin position="87"/>
        <end position="118"/>
    </location>
</feature>
<feature type="compositionally biased region" description="Polar residues" evidence="1">
    <location>
        <begin position="609"/>
        <end position="623"/>
    </location>
</feature>
<feature type="region of interest" description="Disordered" evidence="1">
    <location>
        <begin position="280"/>
        <end position="372"/>
    </location>
</feature>
<accession>A0A8J5Y281</accession>
<reference evidence="2" key="1">
    <citation type="submission" date="2021-05" db="EMBL/GenBank/DDBJ databases">
        <title>The genome of the haptophyte Pavlova lutheri (Diacronema luteri, Pavlovales) - a model for lipid biosynthesis in eukaryotic algae.</title>
        <authorList>
            <person name="Hulatt C.J."/>
            <person name="Posewitz M.C."/>
        </authorList>
    </citation>
    <scope>NUCLEOTIDE SEQUENCE</scope>
    <source>
        <strain evidence="2">NIVA-4/92</strain>
    </source>
</reference>
<feature type="compositionally biased region" description="Low complexity" evidence="1">
    <location>
        <begin position="19"/>
        <end position="32"/>
    </location>
</feature>
<sequence length="781" mass="82180">MLRRREPTPGPGHHDVAEPARPARPSAAFQSRSQRKIHERPFGASPGQYEPYDGRGIGHGYRTSPNATARAGTHTFVFRAERDLGRRDMREAAERPAPNSYDVHDPRDFNFGEKRGAASSSFLSKSARALSSRIDDSAPGVGAYDVPADGQVRRSGSANQSSMFRSTSARTLSPGRDDGVPGVGAYDVPADGQVRRSGSANQSSMFRSTSARTLSPGRDDGVPGVGAYDVPADGQVRRSGSANQSSMFRSTSARALSPGRDDGVPGVGAYFVDDAAPARAARPSAAFRSKEPRFRDGDEAATGPAVGPGSYSLDGYRSIGHASERARTAGASSAFRSRSARSIGSPREAAETPGPAEYHPYDSTDAAGVRGTTAAFRSKEERFRETLEPGTGPSVAPNSYSYDEYHSIHKASERAKAAGASSTFRSRSARSLSTGRDDGVPGVGAYFVDDKAPPAVSRPRDSTLRLVQYDLSSHHSIAQSSKGASSMFKSRSKRGFGAQAGGSDTPGVGTYSHIDALNSSGKGLTSMFRSRSQREFGRSPADGTPSVGQYDISAHNSIGHSGKGLTSMFRSRSQRGFGQSSADGAPSVGQYDISAHNSIGHSGKGLTSMFRSRSQRGFGQSPSDGAPSVGQYDISAHNSIGHSGKGLTSMFRSRSQRGFGRSPSDGAPSVGQYDISAHNSIGHSGKGISSPFKSRTLQRASHAADSTPGVGAYAPQPRDAINGRGSAAFKSRGPRFGNAASQGSGLMYDISWYKAVGGGRGRSTSSPFRSHSRRAPPFDYV</sequence>
<feature type="region of interest" description="Disordered" evidence="1">
    <location>
        <begin position="532"/>
        <end position="734"/>
    </location>
</feature>
<feature type="compositionally biased region" description="Polar residues" evidence="1">
    <location>
        <begin position="238"/>
        <end position="254"/>
    </location>
</feature>
<dbReference type="Proteomes" id="UP000751190">
    <property type="component" value="Unassembled WGS sequence"/>
</dbReference>
<evidence type="ECO:0000256" key="1">
    <source>
        <dbReference type="SAM" id="MobiDB-lite"/>
    </source>
</evidence>
<feature type="region of interest" description="Disordered" evidence="1">
    <location>
        <begin position="1"/>
        <end position="75"/>
    </location>
</feature>
<keyword evidence="3" id="KW-1185">Reference proteome</keyword>
<feature type="compositionally biased region" description="Polar residues" evidence="1">
    <location>
        <begin position="196"/>
        <end position="213"/>
    </location>
</feature>
<feature type="compositionally biased region" description="Low complexity" evidence="1">
    <location>
        <begin position="569"/>
        <end position="581"/>
    </location>
</feature>
<gene>
    <name evidence="2" type="ORF">KFE25_006394</name>
</gene>
<proteinExistence type="predicted"/>
<name>A0A8J5Y281_DIALT</name>
<feature type="region of interest" description="Disordered" evidence="1">
    <location>
        <begin position="413"/>
        <end position="441"/>
    </location>
</feature>
<feature type="compositionally biased region" description="Low complexity" evidence="1">
    <location>
        <begin position="328"/>
        <end position="342"/>
    </location>
</feature>
<feature type="compositionally biased region" description="Low complexity" evidence="1">
    <location>
        <begin position="649"/>
        <end position="662"/>
    </location>
</feature>
<dbReference type="GO" id="GO:0044727">
    <property type="term" value="P:epigenetic programing of male pronucleus"/>
    <property type="evidence" value="ECO:0007669"/>
    <property type="project" value="TreeGrafter"/>
</dbReference>
<protein>
    <submittedName>
        <fullName evidence="2">Uncharacterized protein</fullName>
    </submittedName>
</protein>
<feature type="compositionally biased region" description="Basic and acidic residues" evidence="1">
    <location>
        <begin position="102"/>
        <end position="116"/>
    </location>
</feature>
<feature type="compositionally biased region" description="Polar residues" evidence="1">
    <location>
        <begin position="154"/>
        <end position="171"/>
    </location>
</feature>
<feature type="compositionally biased region" description="Basic and acidic residues" evidence="1">
    <location>
        <begin position="288"/>
        <end position="298"/>
    </location>
</feature>
<dbReference type="OrthoDB" id="186871at2759"/>
<dbReference type="PANTHER" id="PTHR35678">
    <property type="entry name" value="PROTEIN STPG4"/>
    <property type="match status" value="1"/>
</dbReference>
<dbReference type="GO" id="GO:0042393">
    <property type="term" value="F:histone binding"/>
    <property type="evidence" value="ECO:0007669"/>
    <property type="project" value="TreeGrafter"/>
</dbReference>
<feature type="compositionally biased region" description="Low complexity" evidence="1">
    <location>
        <begin position="417"/>
        <end position="433"/>
    </location>
</feature>
<evidence type="ECO:0000313" key="2">
    <source>
        <dbReference type="EMBL" id="KAG8469939.1"/>
    </source>
</evidence>
<dbReference type="PANTHER" id="PTHR35678:SF1">
    <property type="entry name" value="PROTEIN STPG4"/>
    <property type="match status" value="1"/>
</dbReference>
<evidence type="ECO:0000313" key="3">
    <source>
        <dbReference type="Proteomes" id="UP000751190"/>
    </source>
</evidence>
<dbReference type="GO" id="GO:0003682">
    <property type="term" value="F:chromatin binding"/>
    <property type="evidence" value="ECO:0007669"/>
    <property type="project" value="TreeGrafter"/>
</dbReference>
<organism evidence="2 3">
    <name type="scientific">Diacronema lutheri</name>
    <name type="common">Unicellular marine alga</name>
    <name type="synonym">Monochrysis lutheri</name>
    <dbReference type="NCBI Taxonomy" id="2081491"/>
    <lineage>
        <taxon>Eukaryota</taxon>
        <taxon>Haptista</taxon>
        <taxon>Haptophyta</taxon>
        <taxon>Pavlovophyceae</taxon>
        <taxon>Pavlovales</taxon>
        <taxon>Pavlovaceae</taxon>
        <taxon>Diacronema</taxon>
    </lineage>
</organism>
<comment type="caution">
    <text evidence="2">The sequence shown here is derived from an EMBL/GenBank/DDBJ whole genome shotgun (WGS) entry which is preliminary data.</text>
</comment>